<dbReference type="InterPro" id="IPR031167">
    <property type="entry name" value="G_OBG"/>
</dbReference>
<dbReference type="NCBIfam" id="TIGR00231">
    <property type="entry name" value="small_GTP"/>
    <property type="match status" value="1"/>
</dbReference>
<dbReference type="FunFam" id="3.10.20.30:FF:000003">
    <property type="entry name" value="Developmentally-regulated GTP-binding protein 1"/>
    <property type="match status" value="1"/>
</dbReference>
<dbReference type="InterPro" id="IPR006074">
    <property type="entry name" value="GTP1-OBG_CS"/>
</dbReference>
<dbReference type="InterPro" id="IPR005225">
    <property type="entry name" value="Small_GTP-bd"/>
</dbReference>
<dbReference type="EMBL" id="CCKQ01006786">
    <property type="protein sequence ID" value="CDW78117.1"/>
    <property type="molecule type" value="Genomic_DNA"/>
</dbReference>
<dbReference type="InterPro" id="IPR012676">
    <property type="entry name" value="TGS-like"/>
</dbReference>
<sequence>MARTQKNKATEYHLGLLKAKLAKYRSQIIDGDRKAAAAGGKGEGFDVEKHGDARIAMIGFPSVGKSSILSHLTETESECAAYEFTTLTCIPGVLQINNANIQLLDLPGIIEGAASGKGRGRQVIAVGKSSDLIMMVLDAQKGEEQKAKITRELESVGIRLNKVKPNINIKVMKTGGIIFNASVKLTKIDEKMVRNIMAEYKMHNAHVNFRDDYDVDDLIDVIEGTRKYVKCLYVYNKIDTISIEDVDKLMSVNHNVAISVHMNLGIDVLLERIWDMLGLVRIYTKKKGFQPDFSDPLILTAGRDGVTVKSAIMQIHRGLLKELAYAYIWGRSVKFSPQKCGLKHELNDEDVIQFIKKTSGAK</sequence>
<dbReference type="InterPro" id="IPR012675">
    <property type="entry name" value="Beta-grasp_dom_sf"/>
</dbReference>
<gene>
    <name evidence="5" type="primary">Contig1365.g1506</name>
    <name evidence="5" type="ORF">STYLEM_7088</name>
</gene>
<name>A0A078A970_STYLE</name>
<accession>A0A078A970</accession>
<dbReference type="GO" id="GO:0003924">
    <property type="term" value="F:GTPase activity"/>
    <property type="evidence" value="ECO:0007669"/>
    <property type="project" value="InterPro"/>
</dbReference>
<keyword evidence="2" id="KW-0342">GTP-binding</keyword>
<evidence type="ECO:0000313" key="5">
    <source>
        <dbReference type="EMBL" id="CDW78117.1"/>
    </source>
</evidence>
<protein>
    <submittedName>
        <fullName evidence="5">Developmentally-regulated gtp-binding protein 2</fullName>
    </submittedName>
</protein>
<dbReference type="InterPro" id="IPR031662">
    <property type="entry name" value="GTP-binding_2"/>
</dbReference>
<evidence type="ECO:0000313" key="6">
    <source>
        <dbReference type="Proteomes" id="UP000039865"/>
    </source>
</evidence>
<evidence type="ECO:0000256" key="1">
    <source>
        <dbReference type="ARBA" id="ARBA00022741"/>
    </source>
</evidence>
<dbReference type="PROSITE" id="PS51880">
    <property type="entry name" value="TGS"/>
    <property type="match status" value="1"/>
</dbReference>
<reference evidence="5 6" key="1">
    <citation type="submission" date="2014-06" db="EMBL/GenBank/DDBJ databases">
        <authorList>
            <person name="Swart Estienne"/>
        </authorList>
    </citation>
    <scope>NUCLEOTIDE SEQUENCE [LARGE SCALE GENOMIC DNA]</scope>
    <source>
        <strain evidence="5 6">130c</strain>
    </source>
</reference>
<evidence type="ECO:0000259" key="3">
    <source>
        <dbReference type="PROSITE" id="PS51710"/>
    </source>
</evidence>
<dbReference type="CDD" id="cd01896">
    <property type="entry name" value="DRG"/>
    <property type="match status" value="1"/>
</dbReference>
<dbReference type="Gene3D" id="6.10.140.1070">
    <property type="match status" value="2"/>
</dbReference>
<dbReference type="Pfam" id="PF16897">
    <property type="entry name" value="MMR_HSR1_Xtn"/>
    <property type="match status" value="1"/>
</dbReference>
<dbReference type="Gene3D" id="3.10.20.30">
    <property type="match status" value="1"/>
</dbReference>
<dbReference type="OMA" id="DVCDQVH"/>
<dbReference type="PANTHER" id="PTHR43127">
    <property type="entry name" value="DEVELOPMENTALLY-REGULATED GTP-BINDING PROTEIN 2"/>
    <property type="match status" value="1"/>
</dbReference>
<feature type="domain" description="OBG-type G" evidence="3">
    <location>
        <begin position="53"/>
        <end position="278"/>
    </location>
</feature>
<evidence type="ECO:0000256" key="2">
    <source>
        <dbReference type="ARBA" id="ARBA00023134"/>
    </source>
</evidence>
<dbReference type="PRINTS" id="PR00326">
    <property type="entry name" value="GTP1OBG"/>
</dbReference>
<dbReference type="FunCoup" id="A0A078A970">
    <property type="interactions" value="68"/>
</dbReference>
<dbReference type="GO" id="GO:0005525">
    <property type="term" value="F:GTP binding"/>
    <property type="evidence" value="ECO:0007669"/>
    <property type="project" value="UniProtKB-KW"/>
</dbReference>
<dbReference type="PROSITE" id="PS00905">
    <property type="entry name" value="GTP1_OBG"/>
    <property type="match status" value="1"/>
</dbReference>
<dbReference type="SUPFAM" id="SSF52540">
    <property type="entry name" value="P-loop containing nucleoside triphosphate hydrolases"/>
    <property type="match status" value="1"/>
</dbReference>
<dbReference type="Pfam" id="PF01926">
    <property type="entry name" value="MMR_HSR1"/>
    <property type="match status" value="1"/>
</dbReference>
<dbReference type="PROSITE" id="PS51710">
    <property type="entry name" value="G_OBG"/>
    <property type="match status" value="1"/>
</dbReference>
<dbReference type="Proteomes" id="UP000039865">
    <property type="component" value="Unassembled WGS sequence"/>
</dbReference>
<dbReference type="SUPFAM" id="SSF81271">
    <property type="entry name" value="TGS-like"/>
    <property type="match status" value="1"/>
</dbReference>
<evidence type="ECO:0000259" key="4">
    <source>
        <dbReference type="PROSITE" id="PS51880"/>
    </source>
</evidence>
<dbReference type="InParanoid" id="A0A078A970"/>
<dbReference type="InterPro" id="IPR027417">
    <property type="entry name" value="P-loop_NTPase"/>
</dbReference>
<dbReference type="FunFam" id="3.40.50.300:FF:001436">
    <property type="entry name" value="Developmentally-regulated GTP-binding protein"/>
    <property type="match status" value="1"/>
</dbReference>
<keyword evidence="1" id="KW-0547">Nucleotide-binding</keyword>
<proteinExistence type="predicted"/>
<organism evidence="5 6">
    <name type="scientific">Stylonychia lemnae</name>
    <name type="common">Ciliate</name>
    <dbReference type="NCBI Taxonomy" id="5949"/>
    <lineage>
        <taxon>Eukaryota</taxon>
        <taxon>Sar</taxon>
        <taxon>Alveolata</taxon>
        <taxon>Ciliophora</taxon>
        <taxon>Intramacronucleata</taxon>
        <taxon>Spirotrichea</taxon>
        <taxon>Stichotrichia</taxon>
        <taxon>Sporadotrichida</taxon>
        <taxon>Oxytrichidae</taxon>
        <taxon>Stylonychinae</taxon>
        <taxon>Stylonychia</taxon>
    </lineage>
</organism>
<dbReference type="InterPro" id="IPR006073">
    <property type="entry name" value="GTP-bd"/>
</dbReference>
<dbReference type="OrthoDB" id="603at2759"/>
<feature type="domain" description="TGS" evidence="4">
    <location>
        <begin position="278"/>
        <end position="356"/>
    </location>
</feature>
<dbReference type="Pfam" id="PF02824">
    <property type="entry name" value="TGS"/>
    <property type="match status" value="1"/>
</dbReference>
<dbReference type="AlphaFoldDB" id="A0A078A970"/>
<dbReference type="InterPro" id="IPR004095">
    <property type="entry name" value="TGS"/>
</dbReference>
<keyword evidence="6" id="KW-1185">Reference proteome</keyword>
<dbReference type="InterPro" id="IPR045001">
    <property type="entry name" value="DRG"/>
</dbReference>